<name>A0A0E9SK30_ANGAN</name>
<evidence type="ECO:0000313" key="1">
    <source>
        <dbReference type="EMBL" id="JAH40843.1"/>
    </source>
</evidence>
<organism evidence="1">
    <name type="scientific">Anguilla anguilla</name>
    <name type="common">European freshwater eel</name>
    <name type="synonym">Muraena anguilla</name>
    <dbReference type="NCBI Taxonomy" id="7936"/>
    <lineage>
        <taxon>Eukaryota</taxon>
        <taxon>Metazoa</taxon>
        <taxon>Chordata</taxon>
        <taxon>Craniata</taxon>
        <taxon>Vertebrata</taxon>
        <taxon>Euteleostomi</taxon>
        <taxon>Actinopterygii</taxon>
        <taxon>Neopterygii</taxon>
        <taxon>Teleostei</taxon>
        <taxon>Anguilliformes</taxon>
        <taxon>Anguillidae</taxon>
        <taxon>Anguilla</taxon>
    </lineage>
</organism>
<sequence>MTGLPPTCFCLSFCTSGRAVTLRYCVLCSQRDIKAWSERKEVSRRSTLPLMRLMTSLEISSDLREI</sequence>
<reference evidence="1" key="1">
    <citation type="submission" date="2014-11" db="EMBL/GenBank/DDBJ databases">
        <authorList>
            <person name="Amaro Gonzalez C."/>
        </authorList>
    </citation>
    <scope>NUCLEOTIDE SEQUENCE</scope>
</reference>
<protein>
    <submittedName>
        <fullName evidence="1">Uncharacterized protein</fullName>
    </submittedName>
</protein>
<dbReference type="EMBL" id="GBXM01067734">
    <property type="protein sequence ID" value="JAH40843.1"/>
    <property type="molecule type" value="Transcribed_RNA"/>
</dbReference>
<accession>A0A0E9SK30</accession>
<proteinExistence type="predicted"/>
<reference evidence="1" key="2">
    <citation type="journal article" date="2015" name="Fish Shellfish Immunol.">
        <title>Early steps in the European eel (Anguilla anguilla)-Vibrio vulnificus interaction in the gills: Role of the RtxA13 toxin.</title>
        <authorList>
            <person name="Callol A."/>
            <person name="Pajuelo D."/>
            <person name="Ebbesson L."/>
            <person name="Teles M."/>
            <person name="MacKenzie S."/>
            <person name="Amaro C."/>
        </authorList>
    </citation>
    <scope>NUCLEOTIDE SEQUENCE</scope>
</reference>
<dbReference type="AlphaFoldDB" id="A0A0E9SK30"/>